<dbReference type="GO" id="GO:0016757">
    <property type="term" value="F:glycosyltransferase activity"/>
    <property type="evidence" value="ECO:0007669"/>
    <property type="project" value="UniProtKB-KW"/>
</dbReference>
<reference evidence="3 4" key="1">
    <citation type="submission" date="2014-12" db="EMBL/GenBank/DDBJ databases">
        <title>Genome sequencing of Microbacterium hominis TPW29.</title>
        <authorList>
            <person name="Tan P.W."/>
            <person name="Chan K.-G."/>
        </authorList>
    </citation>
    <scope>NUCLEOTIDE SEQUENCE [LARGE SCALE GENOMIC DNA]</scope>
    <source>
        <strain evidence="3 4">TPW29</strain>
    </source>
</reference>
<dbReference type="InterPro" id="IPR051910">
    <property type="entry name" value="ComF/GntX_DNA_util-trans"/>
</dbReference>
<dbReference type="CDD" id="cd06223">
    <property type="entry name" value="PRTases_typeI"/>
    <property type="match status" value="1"/>
</dbReference>
<comment type="caution">
    <text evidence="3">The sequence shown here is derived from an EMBL/GenBank/DDBJ whole genome shotgun (WGS) entry which is preliminary data.</text>
</comment>
<dbReference type="AlphaFoldDB" id="A0A0B4CAT3"/>
<dbReference type="EMBL" id="JWSZ01000008">
    <property type="protein sequence ID" value="KIC58259.1"/>
    <property type="molecule type" value="Genomic_DNA"/>
</dbReference>
<dbReference type="Pfam" id="PF00156">
    <property type="entry name" value="Pribosyltran"/>
    <property type="match status" value="1"/>
</dbReference>
<dbReference type="Gene3D" id="3.40.50.2020">
    <property type="match status" value="1"/>
</dbReference>
<evidence type="ECO:0000256" key="1">
    <source>
        <dbReference type="ARBA" id="ARBA00008007"/>
    </source>
</evidence>
<keyword evidence="3" id="KW-0328">Glycosyltransferase</keyword>
<evidence type="ECO:0000259" key="2">
    <source>
        <dbReference type="Pfam" id="PF00156"/>
    </source>
</evidence>
<dbReference type="RefSeq" id="WP_039414322.1">
    <property type="nucleotide sequence ID" value="NZ_JWSZ01000008.1"/>
</dbReference>
<organism evidence="3 4">
    <name type="scientific">Microbacterium hominis</name>
    <dbReference type="NCBI Taxonomy" id="162426"/>
    <lineage>
        <taxon>Bacteria</taxon>
        <taxon>Bacillati</taxon>
        <taxon>Actinomycetota</taxon>
        <taxon>Actinomycetes</taxon>
        <taxon>Micrococcales</taxon>
        <taxon>Microbacteriaceae</taxon>
        <taxon>Microbacterium</taxon>
    </lineage>
</organism>
<comment type="similarity">
    <text evidence="1">Belongs to the ComF/GntX family.</text>
</comment>
<feature type="domain" description="Phosphoribosyltransferase" evidence="2">
    <location>
        <begin position="171"/>
        <end position="216"/>
    </location>
</feature>
<accession>A0A0B4CAT3</accession>
<dbReference type="InterPro" id="IPR029057">
    <property type="entry name" value="PRTase-like"/>
</dbReference>
<name>A0A0B4CAT3_9MICO</name>
<protein>
    <submittedName>
        <fullName evidence="3">Phosphoribosyltransferase</fullName>
    </submittedName>
</protein>
<evidence type="ECO:0000313" key="3">
    <source>
        <dbReference type="EMBL" id="KIC58259.1"/>
    </source>
</evidence>
<keyword evidence="3" id="KW-0808">Transferase</keyword>
<proteinExistence type="inferred from homology"/>
<gene>
    <name evidence="3" type="ORF">RM52_05895</name>
</gene>
<dbReference type="PANTHER" id="PTHR47505:SF1">
    <property type="entry name" value="DNA UTILIZATION PROTEIN YHGH"/>
    <property type="match status" value="1"/>
</dbReference>
<dbReference type="InterPro" id="IPR000836">
    <property type="entry name" value="PRTase_dom"/>
</dbReference>
<evidence type="ECO:0000313" key="4">
    <source>
        <dbReference type="Proteomes" id="UP000031202"/>
    </source>
</evidence>
<sequence length="222" mass="22822">MLEPMPLRASAWRRVGEAAAAALSLVLPVWCAGCDEPDVALCANCRELLRPSVRVGSLRAGLPVCSALDFSGVPARVLRAFKEDGRTGLARPLGAALAAAVARLDGDGIDVAVVPVPSSRRAFRRRGYDTGTLLAARGGLKPLRALSSRGAVADQRGLGREARARNVAGTLRARDVAGLSVIVVDDVLTTGATLREAVRALTAGGAHVIGAATVAATARHAP</sequence>
<dbReference type="Proteomes" id="UP000031202">
    <property type="component" value="Unassembled WGS sequence"/>
</dbReference>
<dbReference type="PANTHER" id="PTHR47505">
    <property type="entry name" value="DNA UTILIZATION PROTEIN YHGH"/>
    <property type="match status" value="1"/>
</dbReference>
<dbReference type="SUPFAM" id="SSF53271">
    <property type="entry name" value="PRTase-like"/>
    <property type="match status" value="1"/>
</dbReference>